<dbReference type="GO" id="GO:0006406">
    <property type="term" value="P:mRNA export from nucleus"/>
    <property type="evidence" value="ECO:0007669"/>
    <property type="project" value="InterPro"/>
</dbReference>
<dbReference type="GO" id="GO:0003729">
    <property type="term" value="F:mRNA binding"/>
    <property type="evidence" value="ECO:0007669"/>
    <property type="project" value="TreeGrafter"/>
</dbReference>
<reference evidence="3" key="1">
    <citation type="submission" date="2020-02" db="EMBL/GenBank/DDBJ databases">
        <title>Relaxed selection underlies rapid genomic changes in the transitions from sociality to social parasitism in ants.</title>
        <authorList>
            <person name="Bi X."/>
        </authorList>
    </citation>
    <scope>NUCLEOTIDE SEQUENCE</scope>
    <source>
        <strain evidence="3">BGI-DK2013a</strain>
        <tissue evidence="3">Whole body</tissue>
    </source>
</reference>
<name>A0A836E405_9HYME</name>
<dbReference type="GO" id="GO:0000445">
    <property type="term" value="C:THO complex part of transcription export complex"/>
    <property type="evidence" value="ECO:0007669"/>
    <property type="project" value="TreeGrafter"/>
</dbReference>
<evidence type="ECO:0000256" key="1">
    <source>
        <dbReference type="ARBA" id="ARBA00047033"/>
    </source>
</evidence>
<feature type="domain" description="THO complex subunitTHOC2 C-terminal" evidence="2">
    <location>
        <begin position="1"/>
        <end position="66"/>
    </location>
</feature>
<feature type="non-terminal residue" evidence="3">
    <location>
        <position position="216"/>
    </location>
</feature>
<dbReference type="GO" id="GO:0006397">
    <property type="term" value="P:mRNA processing"/>
    <property type="evidence" value="ECO:0007669"/>
    <property type="project" value="InterPro"/>
</dbReference>
<dbReference type="AlphaFoldDB" id="A0A836E405"/>
<proteinExistence type="predicted"/>
<comment type="caution">
    <text evidence="3">The sequence shown here is derived from an EMBL/GenBank/DDBJ whole genome shotgun (WGS) entry which is preliminary data.</text>
</comment>
<feature type="non-terminal residue" evidence="3">
    <location>
        <position position="1"/>
    </location>
</feature>
<dbReference type="PANTHER" id="PTHR21597:SF0">
    <property type="entry name" value="THO COMPLEX SUBUNIT 2"/>
    <property type="match status" value="1"/>
</dbReference>
<evidence type="ECO:0000259" key="2">
    <source>
        <dbReference type="Pfam" id="PF11262"/>
    </source>
</evidence>
<accession>A0A836E405</accession>
<evidence type="ECO:0000313" key="4">
    <source>
        <dbReference type="Proteomes" id="UP000667349"/>
    </source>
</evidence>
<sequence>MLETVMRWHSEKAIFDKECSNYPGFVTKFHVSNQFSEANDMVGFENYRHVCHKWHYKITKPHRDALANYANNTSSPRKYKPTTSDEAVALADALELSRRQGPFREATRVLESRETLMYGNATCTHYYTSDKATPPGRENRRLYKGDLSHRDSLAGARPSRPWKVLDSLTSCVLSRALAKLATAQVPGSNPPGRTQGSLSPLGGLIAPDWRVAPRLR</sequence>
<dbReference type="InterPro" id="IPR021418">
    <property type="entry name" value="THO_THOC2_C"/>
</dbReference>
<dbReference type="Proteomes" id="UP000667349">
    <property type="component" value="Unassembled WGS sequence"/>
</dbReference>
<dbReference type="EMBL" id="JAANHZ010000508">
    <property type="protein sequence ID" value="KAG5310120.1"/>
    <property type="molecule type" value="Genomic_DNA"/>
</dbReference>
<protein>
    <submittedName>
        <fullName evidence="3">THOC2 protein</fullName>
    </submittedName>
</protein>
<organism evidence="3 4">
    <name type="scientific">Acromyrmex insinuator</name>
    <dbReference type="NCBI Taxonomy" id="230686"/>
    <lineage>
        <taxon>Eukaryota</taxon>
        <taxon>Metazoa</taxon>
        <taxon>Ecdysozoa</taxon>
        <taxon>Arthropoda</taxon>
        <taxon>Hexapoda</taxon>
        <taxon>Insecta</taxon>
        <taxon>Pterygota</taxon>
        <taxon>Neoptera</taxon>
        <taxon>Endopterygota</taxon>
        <taxon>Hymenoptera</taxon>
        <taxon>Apocrita</taxon>
        <taxon>Aculeata</taxon>
        <taxon>Formicoidea</taxon>
        <taxon>Formicidae</taxon>
        <taxon>Myrmicinae</taxon>
        <taxon>Acromyrmex</taxon>
    </lineage>
</organism>
<dbReference type="Pfam" id="PF11262">
    <property type="entry name" value="Tho2"/>
    <property type="match status" value="1"/>
</dbReference>
<comment type="subunit">
    <text evidence="1">Component of the THO subcomplex, which is composed of THOC1, THOC2, THOC3, THOC5, THOC6 and THOC7. The THO subcomplex interacts with DDX39B to form the THO-DDX39B complex which multimerizes into a 28-subunit tetrameric assembly. Component of the transcription/export (TREX) complex at least composed of ALYREF/THOC4, DDX39B, SARNP/CIP29, CHTOP and the THO subcomplex; in the complex interacts with THOC1, THOC3, THOC5, THOC7 and DDX39B. TREX seems to have a dynamic structure involving ATP-dependent remodeling. Interacts with POLDIP3 and ZC3H11A.</text>
</comment>
<dbReference type="PANTHER" id="PTHR21597">
    <property type="entry name" value="THO2 PROTEIN"/>
    <property type="match status" value="1"/>
</dbReference>
<dbReference type="InterPro" id="IPR040007">
    <property type="entry name" value="Tho2"/>
</dbReference>
<evidence type="ECO:0000313" key="3">
    <source>
        <dbReference type="EMBL" id="KAG5310120.1"/>
    </source>
</evidence>
<keyword evidence="4" id="KW-1185">Reference proteome</keyword>
<gene>
    <name evidence="3" type="primary">Thoc2_0</name>
    <name evidence="3" type="ORF">G6Z75_0006410</name>
</gene>